<name>A0A418WLE4_9SPHN</name>
<evidence type="ECO:0000313" key="3">
    <source>
        <dbReference type="EMBL" id="RJF90866.1"/>
    </source>
</evidence>
<comment type="caution">
    <text evidence="3">The sequence shown here is derived from an EMBL/GenBank/DDBJ whole genome shotgun (WGS) entry which is preliminary data.</text>
</comment>
<dbReference type="PANTHER" id="PTHR38340">
    <property type="entry name" value="S-LAYER PROTEIN"/>
    <property type="match status" value="1"/>
</dbReference>
<dbReference type="Gene3D" id="2.150.10.10">
    <property type="entry name" value="Serralysin-like metalloprotease, C-terminal"/>
    <property type="match status" value="7"/>
</dbReference>
<dbReference type="OrthoDB" id="7579129at2"/>
<dbReference type="Pfam" id="PF00353">
    <property type="entry name" value="HemolysinCabind"/>
    <property type="match status" value="9"/>
</dbReference>
<dbReference type="PRINTS" id="PR00313">
    <property type="entry name" value="CABNDNGRPT"/>
</dbReference>
<sequence length="1355" mass="139152">MEITEDGVTVENYGLISTAPAVHVSGANVTFINRTGASILSDDPGPGNWSAIQIDGTGTTIINEVGAIIDPVPHFHAAIDGSIYADTIVNGGTIIGDIRLDEGDDVLIQTGAFRGIAIMGGGNDRYAFTATAENAKWNSTYIELLAGDDLATFDFSAVALFERLKVNGGAGNDLLKISGISGLNSYFDDVYGFERVEFAAATTPSRITFYNTAGIGEIVLAAGVTLAVSDISPVNVLDLVSTVRLNGGNLEVAGAHRTGQIIGSDAAERLELEGVISGIVDMGGGNDFVDAAGVYPGFYLSYQSAFEGAVNLGDGDDIYQAIGRVWWTANGPEYEEPSKALATVDGGGGHDEMVMFAIDGRTLDLTNFINFESLKISGPAAPVVGDVRVTNADALSFIRYSAPNGSRFSLAETDAPDATLIYGNYAKQAEIVIESSARIYAIAREYPSYGGTDASYSLTIRNDGTILSDVRLFIGSDFYDGRLGTQGGTVYGFGGDDTLLTGDGDDRLDGGRGADLLDAGGGNDVLAGDWGADVLKGGAGDDRLTGGEDDDQLFGGDGDDFISEGGEFFSEGSGLNDSLFGEGGNDVLEIVRRAYGFEPTGSSIADGGSGNDRISFNLGYSNTSQIDVFGGEGDDTIVIEGLAGSASLHLGTGTDTVIFDNWLNNSWKGSVEILDFATGPGGDVIDLGNRDALRTQFLGWDGSSDLFADGRLLLVQVGADVAFQANVKGWGLTTLITFRNADARAFTADNFSGHAPVILFSGTGADDIIEGGAGNDTLNGGAGNDELIGGGGDDIYYVDSAGDRVVEAAGDGRDTVYAGAGFALEAGSEIEAVSTIAWTATDALNLTGNEFSNALYGNAGVNVLNGGGSNDVLIGFGGDDIYYADSAGDRIVEGAGQGRDTVYTSASLALEAGSEVEVLSTIAWAATDALNLTGNEFANALYGNAGANILNGGGGNDVLIGFGGDDIYYVDFSINGGSDRVIEHADGGFDTIYASAGHALGAGSEVEVLSTIAWAATTSINLTGNEFSNALYGNAGANVLNGGGGNDVLIGFGGDDIYYVDNQGDHVIEAAGDGRDTVYTSASLALEAGFEIEAVSTIAWAAATSINLTGNEFSNTLYGNAGANILNGGGGNDVLIGFGGDDIYYADSASDRVIEMAGDGRDTVYTSASLALEAGSEVEVLSTIAWAATDAINLTGNAFDNALYGNAGANVLNGGGGNDVLIGFGGDDTIIGGAGKNALHGGDGDDKLIGDAGWDELWGGAGIDRFVFNNVAAAEGTDRIQDFEDGTDRIVLENLGITRYASDGANGTVFVQDVADGGMILHATTADGRHLYVQISDPLGILSAANFSSADFLFS</sequence>
<dbReference type="PROSITE" id="PS00330">
    <property type="entry name" value="HEMOLYSIN_CALCIUM"/>
    <property type="match status" value="5"/>
</dbReference>
<reference evidence="3 4" key="1">
    <citation type="submission" date="2018-09" db="EMBL/GenBank/DDBJ databases">
        <authorList>
            <person name="Zhu H."/>
        </authorList>
    </citation>
    <scope>NUCLEOTIDE SEQUENCE [LARGE SCALE GENOMIC DNA]</scope>
    <source>
        <strain evidence="3 4">K2R01-6</strain>
    </source>
</reference>
<dbReference type="InterPro" id="IPR018511">
    <property type="entry name" value="Hemolysin-typ_Ca-bd_CS"/>
</dbReference>
<dbReference type="GO" id="GO:0005509">
    <property type="term" value="F:calcium ion binding"/>
    <property type="evidence" value="ECO:0007669"/>
    <property type="project" value="InterPro"/>
</dbReference>
<evidence type="ECO:0000256" key="1">
    <source>
        <dbReference type="ARBA" id="ARBA00004613"/>
    </source>
</evidence>
<proteinExistence type="predicted"/>
<organism evidence="3 4">
    <name type="scientific">Sphingomonas cavernae</name>
    <dbReference type="NCBI Taxonomy" id="2320861"/>
    <lineage>
        <taxon>Bacteria</taxon>
        <taxon>Pseudomonadati</taxon>
        <taxon>Pseudomonadota</taxon>
        <taxon>Alphaproteobacteria</taxon>
        <taxon>Sphingomonadales</taxon>
        <taxon>Sphingomonadaceae</taxon>
        <taxon>Sphingomonas</taxon>
    </lineage>
</organism>
<dbReference type="SUPFAM" id="SSF51120">
    <property type="entry name" value="beta-Roll"/>
    <property type="match status" value="5"/>
</dbReference>
<dbReference type="Proteomes" id="UP000286100">
    <property type="component" value="Unassembled WGS sequence"/>
</dbReference>
<dbReference type="RefSeq" id="WP_119762418.1">
    <property type="nucleotide sequence ID" value="NZ_QYUM01000003.1"/>
</dbReference>
<accession>A0A418WLE4</accession>
<comment type="subcellular location">
    <subcellularLocation>
        <location evidence="1">Secreted</location>
    </subcellularLocation>
</comment>
<dbReference type="InterPro" id="IPR050557">
    <property type="entry name" value="RTX_toxin/Mannuronan_C5-epim"/>
</dbReference>
<evidence type="ECO:0000313" key="4">
    <source>
        <dbReference type="Proteomes" id="UP000286100"/>
    </source>
</evidence>
<dbReference type="EMBL" id="QYUM01000003">
    <property type="protein sequence ID" value="RJF90866.1"/>
    <property type="molecule type" value="Genomic_DNA"/>
</dbReference>
<evidence type="ECO:0008006" key="5">
    <source>
        <dbReference type="Google" id="ProtNLM"/>
    </source>
</evidence>
<dbReference type="PANTHER" id="PTHR38340:SF1">
    <property type="entry name" value="S-LAYER PROTEIN"/>
    <property type="match status" value="1"/>
</dbReference>
<keyword evidence="4" id="KW-1185">Reference proteome</keyword>
<dbReference type="InterPro" id="IPR011049">
    <property type="entry name" value="Serralysin-like_metalloprot_C"/>
</dbReference>
<dbReference type="GO" id="GO:0005576">
    <property type="term" value="C:extracellular region"/>
    <property type="evidence" value="ECO:0007669"/>
    <property type="project" value="UniProtKB-SubCell"/>
</dbReference>
<dbReference type="InterPro" id="IPR001343">
    <property type="entry name" value="Hemolysn_Ca-bd"/>
</dbReference>
<evidence type="ECO:0000256" key="2">
    <source>
        <dbReference type="ARBA" id="ARBA00022525"/>
    </source>
</evidence>
<dbReference type="Gene3D" id="2.160.20.160">
    <property type="match status" value="2"/>
</dbReference>
<keyword evidence="2" id="KW-0964">Secreted</keyword>
<gene>
    <name evidence="3" type="ORF">D3876_11840</name>
</gene>
<protein>
    <recommendedName>
        <fullName evidence="5">Calcium-binding protein</fullName>
    </recommendedName>
</protein>